<dbReference type="EC" id="3.2.1.52" evidence="3"/>
<evidence type="ECO:0000256" key="7">
    <source>
        <dbReference type="ARBA" id="ARBA00033000"/>
    </source>
</evidence>
<dbReference type="Pfam" id="PF00728">
    <property type="entry name" value="Glyco_hydro_20"/>
    <property type="match status" value="1"/>
</dbReference>
<dbReference type="InterPro" id="IPR029018">
    <property type="entry name" value="Hex-like_dom2"/>
</dbReference>
<dbReference type="Pfam" id="PF03174">
    <property type="entry name" value="CHB_HEX_C"/>
    <property type="match status" value="1"/>
</dbReference>
<evidence type="ECO:0000256" key="5">
    <source>
        <dbReference type="ARBA" id="ARBA00023295"/>
    </source>
</evidence>
<dbReference type="PANTHER" id="PTHR22600">
    <property type="entry name" value="BETA-HEXOSAMINIDASE"/>
    <property type="match status" value="1"/>
</dbReference>
<evidence type="ECO:0000256" key="1">
    <source>
        <dbReference type="ARBA" id="ARBA00001231"/>
    </source>
</evidence>
<dbReference type="SUPFAM" id="SSF51445">
    <property type="entry name" value="(Trans)glycosidases"/>
    <property type="match status" value="1"/>
</dbReference>
<keyword evidence="5" id="KW-0326">Glycosidase</keyword>
<keyword evidence="12" id="KW-1185">Reference proteome</keyword>
<dbReference type="SUPFAM" id="SSF49384">
    <property type="entry name" value="Carbohydrate-binding domain"/>
    <property type="match status" value="1"/>
</dbReference>
<dbReference type="InterPro" id="IPR014756">
    <property type="entry name" value="Ig_E-set"/>
</dbReference>
<dbReference type="EMBL" id="JXYA01000020">
    <property type="protein sequence ID" value="KJZ09311.1"/>
    <property type="molecule type" value="Genomic_DNA"/>
</dbReference>
<comment type="catalytic activity">
    <reaction evidence="1">
        <text>Hydrolysis of terminal non-reducing N-acetyl-D-hexosamine residues in N-acetyl-beta-D-hexosaminides.</text>
        <dbReference type="EC" id="3.2.1.52"/>
    </reaction>
</comment>
<evidence type="ECO:0000256" key="2">
    <source>
        <dbReference type="ARBA" id="ARBA00006285"/>
    </source>
</evidence>
<dbReference type="Gene3D" id="3.20.20.80">
    <property type="entry name" value="Glycosidases"/>
    <property type="match status" value="1"/>
</dbReference>
<dbReference type="InterPro" id="IPR015882">
    <property type="entry name" value="HEX_bac_N"/>
</dbReference>
<dbReference type="PATRIC" id="fig|43658.5.peg.2070"/>
<dbReference type="Gene3D" id="2.60.40.290">
    <property type="match status" value="1"/>
</dbReference>
<dbReference type="AlphaFoldDB" id="A0A0F4QNS7"/>
<feature type="signal peptide" evidence="9">
    <location>
        <begin position="1"/>
        <end position="24"/>
    </location>
</feature>
<keyword evidence="4" id="KW-0378">Hydrolase</keyword>
<dbReference type="Pfam" id="PF03173">
    <property type="entry name" value="CHB_HEX"/>
    <property type="match status" value="1"/>
</dbReference>
<dbReference type="GO" id="GO:0004563">
    <property type="term" value="F:beta-N-acetylhexosaminidase activity"/>
    <property type="evidence" value="ECO:0007669"/>
    <property type="project" value="UniProtKB-EC"/>
</dbReference>
<gene>
    <name evidence="11" type="ORF">TW77_09750</name>
</gene>
<dbReference type="InterPro" id="IPR004867">
    <property type="entry name" value="CHB_C_dom"/>
</dbReference>
<feature type="chain" id="PRO_5002475767" description="beta-N-acetylhexosaminidase" evidence="9">
    <location>
        <begin position="25"/>
        <end position="861"/>
    </location>
</feature>
<dbReference type="Pfam" id="PF02838">
    <property type="entry name" value="Glyco_hydro_20b"/>
    <property type="match status" value="1"/>
</dbReference>
<name>A0A0F4QNS7_9GAMM</name>
<dbReference type="InterPro" id="IPR017853">
    <property type="entry name" value="GH"/>
</dbReference>
<feature type="active site" description="Proton donor" evidence="8">
    <location>
        <position position="542"/>
    </location>
</feature>
<dbReference type="GO" id="GO:0030203">
    <property type="term" value="P:glycosaminoglycan metabolic process"/>
    <property type="evidence" value="ECO:0007669"/>
    <property type="project" value="TreeGrafter"/>
</dbReference>
<dbReference type="PRINTS" id="PR00738">
    <property type="entry name" value="GLHYDRLASE20"/>
</dbReference>
<organism evidence="11 12">
    <name type="scientific">Pseudoalteromonas rubra</name>
    <dbReference type="NCBI Taxonomy" id="43658"/>
    <lineage>
        <taxon>Bacteria</taxon>
        <taxon>Pseudomonadati</taxon>
        <taxon>Pseudomonadota</taxon>
        <taxon>Gammaproteobacteria</taxon>
        <taxon>Alteromonadales</taxon>
        <taxon>Pseudoalteromonadaceae</taxon>
        <taxon>Pseudoalteromonas</taxon>
    </lineage>
</organism>
<dbReference type="InterPro" id="IPR008965">
    <property type="entry name" value="CBM2/CBM3_carb-bd_dom_sf"/>
</dbReference>
<dbReference type="SUPFAM" id="SSF81296">
    <property type="entry name" value="E set domains"/>
    <property type="match status" value="1"/>
</dbReference>
<keyword evidence="9" id="KW-0732">Signal</keyword>
<evidence type="ECO:0000259" key="10">
    <source>
        <dbReference type="SMART" id="SM01081"/>
    </source>
</evidence>
<dbReference type="Gene3D" id="3.30.379.10">
    <property type="entry name" value="Chitobiase/beta-hexosaminidase domain 2-like"/>
    <property type="match status" value="1"/>
</dbReference>
<proteinExistence type="inferred from homology"/>
<sequence length="861" mass="96649">MKIQKKLLTRAIAATLLVPMMAKAAWDNAQLQTFTDNTTFTFAVESNHHNGSSSFLASITLKNDSKLALPAGESDWQIYFHSIRKVATEQASGLKFEHVNGDLHRLVPTKEFAGLKPGETLTIPYEAAAWIAAYTDFMPRAFMVSGNSKPAVFANTDSENMLDFVAPIVRDNQLDRHGEPKDLSPRATAAWRYEQNQQTGKLSREDALKRIIPKPMDVDFNRGYADLSSQWQIRYAGRLKSEVAVFQEDLADYGLTLEAKPDHISAGKTKTIYLQVADLSDLGSEGYQLEVDDNKIVITGHDNAGVFYGIQSLLALFPADQQGQIQVPNVEIKDAPRFGWRGMHYDNGRNYHGKEALFKLVEQMGRYKLNKFHWHFSEDEGWRLEIPGLPELTDIGGYRCFDLQERECLLTQLGTGPHKSGSGNGYLTRDEFVELLKFAKARHVQIIPEIEGPGHARASIKAMEARYHTLMEAGKPEQAKAYLLSDPQDTSKYITVQNYTDNSMNVCQDSTYAFIEKVTYELQGMYREAGTRLTNLHFGGDEVGAGSWVDSPVCQALFAEPNNGIAGPTDLKPYFTQRVATLLAKRGIAPGAWEDGLMYDKVNPFNRDAFPNEVFTANVWDNIWEWGVADRAHRLANDGYQVVLSHGTHLYFDHPYEPHPAERGYYWAARYTDSKKTFSYMPDDVYANADFTRSGEVIENLEALVGRPLPELEKPENILGIQGQVWSETIRTEDQMQAMVFPRLLAMAERAWHKAGWEGERLDKKRFAQDWHGFSAALALKELTKLDKAGVNVNLPVPGGKIIDGQLHANSAFPYLTIEVSLDNGNNWQTYTAPMSVSQSGGVLLRTRLGDKKFSRTTGLD</sequence>
<dbReference type="GO" id="GO:0005975">
    <property type="term" value="P:carbohydrate metabolic process"/>
    <property type="evidence" value="ECO:0007669"/>
    <property type="project" value="InterPro"/>
</dbReference>
<evidence type="ECO:0000256" key="8">
    <source>
        <dbReference type="PIRSR" id="PIRSR625705-1"/>
    </source>
</evidence>
<dbReference type="SUPFAM" id="SSF55545">
    <property type="entry name" value="beta-N-acetylhexosaminidase-like domain"/>
    <property type="match status" value="1"/>
</dbReference>
<protein>
    <recommendedName>
        <fullName evidence="3">beta-N-acetylhexosaminidase</fullName>
        <ecNumber evidence="3">3.2.1.52</ecNumber>
    </recommendedName>
    <alternativeName>
        <fullName evidence="6">Beta-N-acetylhexosaminidase</fullName>
    </alternativeName>
    <alternativeName>
        <fullName evidence="7">N-acetyl-beta-glucosaminidase</fullName>
    </alternativeName>
</protein>
<comment type="caution">
    <text evidence="11">The sequence shown here is derived from an EMBL/GenBank/DDBJ whole genome shotgun (WGS) entry which is preliminary data.</text>
</comment>
<evidence type="ECO:0000256" key="9">
    <source>
        <dbReference type="SAM" id="SignalP"/>
    </source>
</evidence>
<evidence type="ECO:0000256" key="3">
    <source>
        <dbReference type="ARBA" id="ARBA00012663"/>
    </source>
</evidence>
<dbReference type="InterPro" id="IPR015883">
    <property type="entry name" value="Glyco_hydro_20_cat"/>
</dbReference>
<dbReference type="CDD" id="cd02847">
    <property type="entry name" value="E_set_Chitobiase_C"/>
    <property type="match status" value="1"/>
</dbReference>
<dbReference type="PANTHER" id="PTHR22600:SF57">
    <property type="entry name" value="BETA-N-ACETYLHEXOSAMINIDASE"/>
    <property type="match status" value="1"/>
</dbReference>
<accession>A0A0F4QNS7</accession>
<dbReference type="Proteomes" id="UP000033452">
    <property type="component" value="Unassembled WGS sequence"/>
</dbReference>
<comment type="similarity">
    <text evidence="2">Belongs to the glycosyl hydrolase 20 family.</text>
</comment>
<dbReference type="GO" id="GO:0016020">
    <property type="term" value="C:membrane"/>
    <property type="evidence" value="ECO:0007669"/>
    <property type="project" value="TreeGrafter"/>
</dbReference>
<evidence type="ECO:0000313" key="12">
    <source>
        <dbReference type="Proteomes" id="UP000033452"/>
    </source>
</evidence>
<evidence type="ECO:0000256" key="4">
    <source>
        <dbReference type="ARBA" id="ARBA00022801"/>
    </source>
</evidence>
<dbReference type="CDD" id="cd06569">
    <property type="entry name" value="GH20_Sm-chitobiase-like"/>
    <property type="match status" value="1"/>
</dbReference>
<feature type="domain" description="Chitobiase/beta-hexosaminidases N-terminal" evidence="10">
    <location>
        <begin position="36"/>
        <end position="191"/>
    </location>
</feature>
<dbReference type="InterPro" id="IPR004866">
    <property type="entry name" value="CHB/HEX_N_dom"/>
</dbReference>
<dbReference type="RefSeq" id="WP_046004795.1">
    <property type="nucleotide sequence ID" value="NZ_JXYA01000020.1"/>
</dbReference>
<reference evidence="11 12" key="1">
    <citation type="journal article" date="2015" name="BMC Genomics">
        <title>Genome mining reveals unlocked bioactive potential of marine Gram-negative bacteria.</title>
        <authorList>
            <person name="Machado H."/>
            <person name="Sonnenschein E.C."/>
            <person name="Melchiorsen J."/>
            <person name="Gram L."/>
        </authorList>
    </citation>
    <scope>NUCLEOTIDE SEQUENCE [LARGE SCALE GENOMIC DNA]</scope>
    <source>
        <strain evidence="11 12">S2471</strain>
    </source>
</reference>
<dbReference type="InterPro" id="IPR012291">
    <property type="entry name" value="CBM2_carb-bd_dom_sf"/>
</dbReference>
<evidence type="ECO:0000256" key="6">
    <source>
        <dbReference type="ARBA" id="ARBA00030512"/>
    </source>
</evidence>
<dbReference type="InterPro" id="IPR025705">
    <property type="entry name" value="Beta_hexosaminidase_sua/sub"/>
</dbReference>
<dbReference type="InterPro" id="IPR013783">
    <property type="entry name" value="Ig-like_fold"/>
</dbReference>
<dbReference type="Gene3D" id="2.60.40.10">
    <property type="entry name" value="Immunoglobulins"/>
    <property type="match status" value="1"/>
</dbReference>
<dbReference type="GO" id="GO:0030247">
    <property type="term" value="F:polysaccharide binding"/>
    <property type="evidence" value="ECO:0007669"/>
    <property type="project" value="InterPro"/>
</dbReference>
<dbReference type="SMART" id="SM01081">
    <property type="entry name" value="CHB_HEX"/>
    <property type="match status" value="1"/>
</dbReference>
<evidence type="ECO:0000313" key="11">
    <source>
        <dbReference type="EMBL" id="KJZ09311.1"/>
    </source>
</evidence>